<dbReference type="HAMAP" id="MF_01023">
    <property type="entry name" value="HisC_aminotrans_2"/>
    <property type="match status" value="1"/>
</dbReference>
<evidence type="ECO:0000313" key="13">
    <source>
        <dbReference type="EMBL" id="ORY99946.1"/>
    </source>
</evidence>
<dbReference type="EMBL" id="MCGN01000002">
    <property type="protein sequence ID" value="ORY99946.1"/>
    <property type="molecule type" value="Genomic_DNA"/>
</dbReference>
<dbReference type="Gene3D" id="3.90.1150.10">
    <property type="entry name" value="Aspartate Aminotransferase, domain 1"/>
    <property type="match status" value="1"/>
</dbReference>
<comment type="caution">
    <text evidence="13">The sequence shown here is derived from an EMBL/GenBank/DDBJ whole genome shotgun (WGS) entry which is preliminary data.</text>
</comment>
<evidence type="ECO:0000256" key="1">
    <source>
        <dbReference type="ARBA" id="ARBA00001933"/>
    </source>
</evidence>
<evidence type="ECO:0000256" key="6">
    <source>
        <dbReference type="ARBA" id="ARBA00022605"/>
    </source>
</evidence>
<evidence type="ECO:0000256" key="8">
    <source>
        <dbReference type="ARBA" id="ARBA00022898"/>
    </source>
</evidence>
<dbReference type="STRING" id="13706.A0A1X2HKY6"/>
<dbReference type="Gene3D" id="3.40.640.10">
    <property type="entry name" value="Type I PLP-dependent aspartate aminotransferase-like (Major domain)"/>
    <property type="match status" value="1"/>
</dbReference>
<evidence type="ECO:0000256" key="3">
    <source>
        <dbReference type="ARBA" id="ARBA00008392"/>
    </source>
</evidence>
<proteinExistence type="inferred from homology"/>
<feature type="domain" description="Aminotransferase class I/classII large" evidence="12">
    <location>
        <begin position="47"/>
        <end position="371"/>
    </location>
</feature>
<comment type="similarity">
    <text evidence="3">Belongs to the class-II pyridoxal-phosphate-dependent aminotransferase family.</text>
</comment>
<dbReference type="Pfam" id="PF00155">
    <property type="entry name" value="Aminotran_1_2"/>
    <property type="match status" value="1"/>
</dbReference>
<dbReference type="Proteomes" id="UP000242180">
    <property type="component" value="Unassembled WGS sequence"/>
</dbReference>
<protein>
    <recommendedName>
        <fullName evidence="4">histidinol-phosphate transaminase</fullName>
        <ecNumber evidence="4">2.6.1.9</ecNumber>
    </recommendedName>
    <alternativeName>
        <fullName evidence="10">Imidazole acetol-phosphate transaminase</fullName>
    </alternativeName>
</protein>
<dbReference type="AlphaFoldDB" id="A0A1X2HKY6"/>
<keyword evidence="8" id="KW-0663">Pyridoxal phosphate</keyword>
<dbReference type="SUPFAM" id="SSF53383">
    <property type="entry name" value="PLP-dependent transferases"/>
    <property type="match status" value="1"/>
</dbReference>
<comment type="cofactor">
    <cofactor evidence="1">
        <name>pyridoxal 5'-phosphate</name>
        <dbReference type="ChEBI" id="CHEBI:597326"/>
    </cofactor>
</comment>
<dbReference type="PANTHER" id="PTHR42885">
    <property type="entry name" value="HISTIDINOL-PHOSPHATE AMINOTRANSFERASE-RELATED"/>
    <property type="match status" value="1"/>
</dbReference>
<dbReference type="OrthoDB" id="2015537at2759"/>
<dbReference type="InterPro" id="IPR001917">
    <property type="entry name" value="Aminotrans_II_pyridoxalP_BS"/>
</dbReference>
<dbReference type="InterPro" id="IPR015424">
    <property type="entry name" value="PyrdxlP-dep_Trfase"/>
</dbReference>
<dbReference type="GO" id="GO:0000105">
    <property type="term" value="P:L-histidine biosynthetic process"/>
    <property type="evidence" value="ECO:0007669"/>
    <property type="project" value="UniProtKB-KW"/>
</dbReference>
<evidence type="ECO:0000256" key="2">
    <source>
        <dbReference type="ARBA" id="ARBA00005011"/>
    </source>
</evidence>
<dbReference type="PROSITE" id="PS00599">
    <property type="entry name" value="AA_TRANSFER_CLASS_2"/>
    <property type="match status" value="1"/>
</dbReference>
<evidence type="ECO:0000259" key="12">
    <source>
        <dbReference type="Pfam" id="PF00155"/>
    </source>
</evidence>
<dbReference type="OMA" id="NFVQFGR"/>
<keyword evidence="9" id="KW-0368">Histidine biosynthesis</keyword>
<dbReference type="GO" id="GO:0030170">
    <property type="term" value="F:pyridoxal phosphate binding"/>
    <property type="evidence" value="ECO:0007669"/>
    <property type="project" value="InterPro"/>
</dbReference>
<evidence type="ECO:0000256" key="11">
    <source>
        <dbReference type="ARBA" id="ARBA00047481"/>
    </source>
</evidence>
<comment type="catalytic activity">
    <reaction evidence="11">
        <text>L-histidinol phosphate + 2-oxoglutarate = 3-(imidazol-4-yl)-2-oxopropyl phosphate + L-glutamate</text>
        <dbReference type="Rhea" id="RHEA:23744"/>
        <dbReference type="ChEBI" id="CHEBI:16810"/>
        <dbReference type="ChEBI" id="CHEBI:29985"/>
        <dbReference type="ChEBI" id="CHEBI:57766"/>
        <dbReference type="ChEBI" id="CHEBI:57980"/>
        <dbReference type="EC" id="2.6.1.9"/>
    </reaction>
</comment>
<evidence type="ECO:0000256" key="4">
    <source>
        <dbReference type="ARBA" id="ARBA00012748"/>
    </source>
</evidence>
<reference evidence="13 14" key="1">
    <citation type="submission" date="2016-07" db="EMBL/GenBank/DDBJ databases">
        <title>Pervasive Adenine N6-methylation of Active Genes in Fungi.</title>
        <authorList>
            <consortium name="DOE Joint Genome Institute"/>
            <person name="Mondo S.J."/>
            <person name="Dannebaum R.O."/>
            <person name="Kuo R.C."/>
            <person name="Labutti K."/>
            <person name="Haridas S."/>
            <person name="Kuo A."/>
            <person name="Salamov A."/>
            <person name="Ahrendt S.R."/>
            <person name="Lipzen A."/>
            <person name="Sullivan W."/>
            <person name="Andreopoulos W.B."/>
            <person name="Clum A."/>
            <person name="Lindquist E."/>
            <person name="Daum C."/>
            <person name="Ramamoorthy G.K."/>
            <person name="Gryganskyi A."/>
            <person name="Culley D."/>
            <person name="Magnuson J.K."/>
            <person name="James T.Y."/>
            <person name="O'Malley M.A."/>
            <person name="Stajich J.E."/>
            <person name="Spatafora J.W."/>
            <person name="Visel A."/>
            <person name="Grigoriev I.V."/>
        </authorList>
    </citation>
    <scope>NUCLEOTIDE SEQUENCE [LARGE SCALE GENOMIC DNA]</scope>
    <source>
        <strain evidence="13 14">NRRL 2496</strain>
    </source>
</reference>
<keyword evidence="5 13" id="KW-0032">Aminotransferase</keyword>
<keyword evidence="14" id="KW-1185">Reference proteome</keyword>
<dbReference type="CDD" id="cd00609">
    <property type="entry name" value="AAT_like"/>
    <property type="match status" value="1"/>
</dbReference>
<gene>
    <name evidence="13" type="ORF">BCR43DRAFT_468024</name>
</gene>
<organism evidence="13 14">
    <name type="scientific">Syncephalastrum racemosum</name>
    <name type="common">Filamentous fungus</name>
    <dbReference type="NCBI Taxonomy" id="13706"/>
    <lineage>
        <taxon>Eukaryota</taxon>
        <taxon>Fungi</taxon>
        <taxon>Fungi incertae sedis</taxon>
        <taxon>Mucoromycota</taxon>
        <taxon>Mucoromycotina</taxon>
        <taxon>Mucoromycetes</taxon>
        <taxon>Mucorales</taxon>
        <taxon>Syncephalastraceae</taxon>
        <taxon>Syncephalastrum</taxon>
    </lineage>
</organism>
<evidence type="ECO:0000256" key="5">
    <source>
        <dbReference type="ARBA" id="ARBA00022576"/>
    </source>
</evidence>
<dbReference type="NCBIfam" id="TIGR01141">
    <property type="entry name" value="hisC"/>
    <property type="match status" value="1"/>
</dbReference>
<evidence type="ECO:0000256" key="7">
    <source>
        <dbReference type="ARBA" id="ARBA00022679"/>
    </source>
</evidence>
<dbReference type="FunCoup" id="A0A1X2HKY6">
    <property type="interactions" value="147"/>
</dbReference>
<evidence type="ECO:0000256" key="10">
    <source>
        <dbReference type="ARBA" id="ARBA00030262"/>
    </source>
</evidence>
<dbReference type="InterPro" id="IPR004839">
    <property type="entry name" value="Aminotransferase_I/II_large"/>
</dbReference>
<dbReference type="PANTHER" id="PTHR42885:SF2">
    <property type="entry name" value="HISTIDINOL-PHOSPHATE AMINOTRANSFERASE"/>
    <property type="match status" value="1"/>
</dbReference>
<comment type="pathway">
    <text evidence="2">Amino-acid biosynthesis; L-histidine biosynthesis; L-histidine from 5-phospho-alpha-D-ribose 1-diphosphate: step 7/9.</text>
</comment>
<dbReference type="InParanoid" id="A0A1X2HKY6"/>
<dbReference type="InterPro" id="IPR015422">
    <property type="entry name" value="PyrdxlP-dep_Trfase_small"/>
</dbReference>
<evidence type="ECO:0000256" key="9">
    <source>
        <dbReference type="ARBA" id="ARBA00023102"/>
    </source>
</evidence>
<dbReference type="GO" id="GO:0004400">
    <property type="term" value="F:histidinol-phosphate transaminase activity"/>
    <property type="evidence" value="ECO:0007669"/>
    <property type="project" value="UniProtKB-EC"/>
</dbReference>
<accession>A0A1X2HKY6</accession>
<evidence type="ECO:0000313" key="14">
    <source>
        <dbReference type="Proteomes" id="UP000242180"/>
    </source>
</evidence>
<keyword evidence="6" id="KW-0028">Amino-acid biosynthesis</keyword>
<dbReference type="InterPro" id="IPR015421">
    <property type="entry name" value="PyrdxlP-dep_Trfase_major"/>
</dbReference>
<dbReference type="InterPro" id="IPR005861">
    <property type="entry name" value="HisP_aminotrans"/>
</dbReference>
<name>A0A1X2HKY6_SYNRA</name>
<dbReference type="EC" id="2.6.1.9" evidence="4"/>
<keyword evidence="7 13" id="KW-0808">Transferase</keyword>
<sequence>MPFDLTKVIRPNILALTPYRCARDDYSAGILLDANENAYGPSLVDKVEGDLNRYPDPYHVKVKERLLKLRNVSSINNIFLGVGSDECIDIVIRVACVPGKDKILITPPTYGMYSVCAQINDVQVVKSNLNVENGAFQLDVENVLATLKANPDIKVVFLCSPGNPTGTCLSHDSIRAVLESGYEGLVVVDEAYVDFVDQENGSVGSWVDKYPNLVVMQTLSKSFGLAGIRLGIALGHPDMIQILNNTKAPYNIGTPSAQIAYDALSEEGLAKMNEYRGRLISQRSMLEQALKSFPVPGVGPILGTNDANFLLVQILNSQGQPCNVRSEKIYKMLAETKDVVVRFRGKEFGCTGCLRITVGTEEENKTLLEKLQEVLTLTA</sequence>